<dbReference type="SUPFAM" id="SSF52540">
    <property type="entry name" value="P-loop containing nucleoside triphosphate hydrolases"/>
    <property type="match status" value="1"/>
</dbReference>
<keyword evidence="3" id="KW-0547">Nucleotide-binding</keyword>
<dbReference type="GO" id="GO:0005524">
    <property type="term" value="F:ATP binding"/>
    <property type="evidence" value="ECO:0007669"/>
    <property type="project" value="UniProtKB-KW"/>
</dbReference>
<evidence type="ECO:0000256" key="1">
    <source>
        <dbReference type="ARBA" id="ARBA00022722"/>
    </source>
</evidence>
<dbReference type="Pfam" id="PF02562">
    <property type="entry name" value="PhoH"/>
    <property type="match status" value="1"/>
</dbReference>
<dbReference type="PANTHER" id="PTHR30473">
    <property type="entry name" value="PROTEIN PHOH"/>
    <property type="match status" value="1"/>
</dbReference>
<gene>
    <name evidence="9" type="ORF">ER308_17280</name>
</gene>
<proteinExistence type="inferred from homology"/>
<dbReference type="GO" id="GO:0005829">
    <property type="term" value="C:cytosol"/>
    <property type="evidence" value="ECO:0007669"/>
    <property type="project" value="TreeGrafter"/>
</dbReference>
<keyword evidence="2" id="KW-0479">Metal-binding</keyword>
<dbReference type="InterPro" id="IPR003714">
    <property type="entry name" value="PhoH"/>
</dbReference>
<dbReference type="InterPro" id="IPR027417">
    <property type="entry name" value="P-loop_NTPase"/>
</dbReference>
<evidence type="ECO:0000256" key="7">
    <source>
        <dbReference type="ARBA" id="ARBA00046345"/>
    </source>
</evidence>
<dbReference type="InterPro" id="IPR029060">
    <property type="entry name" value="PIN-like_dom_sf"/>
</dbReference>
<evidence type="ECO:0000256" key="5">
    <source>
        <dbReference type="ARBA" id="ARBA00022840"/>
    </source>
</evidence>
<dbReference type="Gene3D" id="3.40.50.1010">
    <property type="entry name" value="5'-nuclease"/>
    <property type="match status" value="1"/>
</dbReference>
<dbReference type="SMART" id="SM00670">
    <property type="entry name" value="PINc"/>
    <property type="match status" value="1"/>
</dbReference>
<dbReference type="SUPFAM" id="SSF88723">
    <property type="entry name" value="PIN domain-like"/>
    <property type="match status" value="1"/>
</dbReference>
<dbReference type="GO" id="GO:0016787">
    <property type="term" value="F:hydrolase activity"/>
    <property type="evidence" value="ECO:0007669"/>
    <property type="project" value="UniProtKB-KW"/>
</dbReference>
<name>A0A411YIT6_9ACTN</name>
<evidence type="ECO:0000256" key="2">
    <source>
        <dbReference type="ARBA" id="ARBA00022723"/>
    </source>
</evidence>
<dbReference type="KEGG" id="erz:ER308_17280"/>
<evidence type="ECO:0000313" key="10">
    <source>
        <dbReference type="Proteomes" id="UP000291469"/>
    </source>
</evidence>
<comment type="similarity">
    <text evidence="7">In the N-terminal section; belongs to the PINc/VapC protein family.</text>
</comment>
<evidence type="ECO:0000259" key="8">
    <source>
        <dbReference type="SMART" id="SM00670"/>
    </source>
</evidence>
<reference evidence="9 10" key="1">
    <citation type="submission" date="2019-01" db="EMBL/GenBank/DDBJ databases">
        <title>Egibacter rhizosphaerae EGI 80759T.</title>
        <authorList>
            <person name="Chen D.-D."/>
            <person name="Tian Y."/>
            <person name="Jiao J.-Y."/>
            <person name="Zhang X.-T."/>
            <person name="Zhang Y.-G."/>
            <person name="Zhang Y."/>
            <person name="Xiao M."/>
            <person name="Shu W.-S."/>
            <person name="Li W.-J."/>
        </authorList>
    </citation>
    <scope>NUCLEOTIDE SEQUENCE [LARGE SCALE GENOMIC DNA]</scope>
    <source>
        <strain evidence="9 10">EGI 80759</strain>
    </source>
</reference>
<dbReference type="InterPro" id="IPR051451">
    <property type="entry name" value="PhoH2-like"/>
</dbReference>
<feature type="domain" description="PIN" evidence="8">
    <location>
        <begin position="20"/>
        <end position="142"/>
    </location>
</feature>
<dbReference type="Pfam" id="PF13638">
    <property type="entry name" value="PIN_4"/>
    <property type="match status" value="1"/>
</dbReference>
<keyword evidence="5" id="KW-0067">ATP-binding</keyword>
<evidence type="ECO:0000256" key="4">
    <source>
        <dbReference type="ARBA" id="ARBA00022801"/>
    </source>
</evidence>
<dbReference type="CDD" id="cd09883">
    <property type="entry name" value="PIN_VapC_PhoHL-ATPase"/>
    <property type="match status" value="1"/>
</dbReference>
<dbReference type="InterPro" id="IPR002716">
    <property type="entry name" value="PIN_dom"/>
</dbReference>
<keyword evidence="4" id="KW-0378">Hydrolase</keyword>
<evidence type="ECO:0000256" key="6">
    <source>
        <dbReference type="ARBA" id="ARBA00022842"/>
    </source>
</evidence>
<dbReference type="AlphaFoldDB" id="A0A411YIT6"/>
<organism evidence="9 10">
    <name type="scientific">Egibacter rhizosphaerae</name>
    <dbReference type="NCBI Taxonomy" id="1670831"/>
    <lineage>
        <taxon>Bacteria</taxon>
        <taxon>Bacillati</taxon>
        <taxon>Actinomycetota</taxon>
        <taxon>Nitriliruptoria</taxon>
        <taxon>Egibacterales</taxon>
        <taxon>Egibacteraceae</taxon>
        <taxon>Egibacter</taxon>
    </lineage>
</organism>
<dbReference type="OrthoDB" id="9766527at2"/>
<dbReference type="PANTHER" id="PTHR30473:SF2">
    <property type="entry name" value="PIN DOMAIN-CONTAINING PROTEIN"/>
    <property type="match status" value="1"/>
</dbReference>
<dbReference type="GO" id="GO:0046872">
    <property type="term" value="F:metal ion binding"/>
    <property type="evidence" value="ECO:0007669"/>
    <property type="project" value="UniProtKB-KW"/>
</dbReference>
<dbReference type="Proteomes" id="UP000291469">
    <property type="component" value="Chromosome"/>
</dbReference>
<keyword evidence="1" id="KW-0540">Nuclease</keyword>
<dbReference type="EMBL" id="CP036402">
    <property type="protein sequence ID" value="QBI21150.1"/>
    <property type="molecule type" value="Genomic_DNA"/>
</dbReference>
<dbReference type="Gene3D" id="3.40.50.300">
    <property type="entry name" value="P-loop containing nucleotide triphosphate hydrolases"/>
    <property type="match status" value="1"/>
</dbReference>
<keyword evidence="6" id="KW-0460">Magnesium</keyword>
<evidence type="ECO:0000256" key="3">
    <source>
        <dbReference type="ARBA" id="ARBA00022741"/>
    </source>
</evidence>
<dbReference type="GO" id="GO:0004518">
    <property type="term" value="F:nuclease activity"/>
    <property type="evidence" value="ECO:0007669"/>
    <property type="project" value="UniProtKB-KW"/>
</dbReference>
<dbReference type="RefSeq" id="WP_131156143.1">
    <property type="nucleotide sequence ID" value="NZ_CP036402.1"/>
</dbReference>
<sequence>MAAPATIPDEAGGRSAGPSVTYVLDTCVLLADPGALHRFDEHEVVLPLVVVEELDGQKARLDEVGRNARAAVREIEQLRVGSATGLREAVDLPTGGSLRVEGNHVDATLPAYLDPAKPDHRILSVALELGGVLVTKDGALRIKASQLGVATEDYRADTVHVDEHYIGTVDLAVDSGTLDQLHREGKVALDPGLVPGEGLWRNQYLILRAGPSASGLARVIESDEGGITIERVPGSPRAFGVTPRDVRQTFALDLLTDPDVPCASVMGIAGTGKTFLALAAGLEQVVEQGAYRRLSIYRPLVAVGRQEVGYLPGALEEKLEPWMAAVHDNLYALFRRDEPGEGAWDGPTGGIDGAVDALLARGQLEMAAITYLRGRSITDEFVIIDEAQNLELSTLKVILTRMGAGSKVVFCGDLSQVDNPYISPHGGMSALIETLKGSDLFGHVSLQKGVRSPLAELAATTF</sequence>
<keyword evidence="10" id="KW-1185">Reference proteome</keyword>
<evidence type="ECO:0000313" key="9">
    <source>
        <dbReference type="EMBL" id="QBI21150.1"/>
    </source>
</evidence>
<accession>A0A411YIT6</accession>
<protein>
    <submittedName>
        <fullName evidence="9">PhoH family protein</fullName>
    </submittedName>
</protein>